<organism evidence="1 2">
    <name type="scientific">Oryza sativa subsp. japonica</name>
    <name type="common">Rice</name>
    <dbReference type="NCBI Taxonomy" id="39947"/>
    <lineage>
        <taxon>Eukaryota</taxon>
        <taxon>Viridiplantae</taxon>
        <taxon>Streptophyta</taxon>
        <taxon>Embryophyta</taxon>
        <taxon>Tracheophyta</taxon>
        <taxon>Spermatophyta</taxon>
        <taxon>Magnoliopsida</taxon>
        <taxon>Liliopsida</taxon>
        <taxon>Poales</taxon>
        <taxon>Poaceae</taxon>
        <taxon>BOP clade</taxon>
        <taxon>Oryzoideae</taxon>
        <taxon>Oryzeae</taxon>
        <taxon>Oryzinae</taxon>
        <taxon>Oryza</taxon>
        <taxon>Oryza sativa</taxon>
    </lineage>
</organism>
<dbReference type="EMBL" id="AP014958">
    <property type="protein sequence ID" value="BAS81214.1"/>
    <property type="molecule type" value="Genomic_DNA"/>
</dbReference>
<evidence type="ECO:0000313" key="2">
    <source>
        <dbReference type="Proteomes" id="UP000059680"/>
    </source>
</evidence>
<dbReference type="InParanoid" id="A0A0P0VQ74"/>
<reference evidence="1 2" key="2">
    <citation type="journal article" date="2013" name="Plant Cell Physiol.">
        <title>Rice Annotation Project Database (RAP-DB): an integrative and interactive database for rice genomics.</title>
        <authorList>
            <person name="Sakai H."/>
            <person name="Lee S.S."/>
            <person name="Tanaka T."/>
            <person name="Numa H."/>
            <person name="Kim J."/>
            <person name="Kawahara Y."/>
            <person name="Wakimoto H."/>
            <person name="Yang C.C."/>
            <person name="Iwamoto M."/>
            <person name="Abe T."/>
            <person name="Yamada Y."/>
            <person name="Muto A."/>
            <person name="Inokuchi H."/>
            <person name="Ikemura T."/>
            <person name="Matsumoto T."/>
            <person name="Sasaki T."/>
            <person name="Itoh T."/>
        </authorList>
    </citation>
    <scope>NUCLEOTIDE SEQUENCE [LARGE SCALE GENOMIC DNA]</scope>
    <source>
        <strain evidence="2">cv. Nipponbare</strain>
    </source>
</reference>
<dbReference type="AlphaFoldDB" id="A0A0P0VQ74"/>
<evidence type="ECO:0000313" key="1">
    <source>
        <dbReference type="EMBL" id="BAS81214.1"/>
    </source>
</evidence>
<reference evidence="1 2" key="3">
    <citation type="journal article" date="2013" name="Rice">
        <title>Improvement of the Oryza sativa Nipponbare reference genome using next generation sequence and optical map data.</title>
        <authorList>
            <person name="Kawahara Y."/>
            <person name="de la Bastide M."/>
            <person name="Hamilton J.P."/>
            <person name="Kanamori H."/>
            <person name="McCombie W.R."/>
            <person name="Ouyang S."/>
            <person name="Schwartz D.C."/>
            <person name="Tanaka T."/>
            <person name="Wu J."/>
            <person name="Zhou S."/>
            <person name="Childs K.L."/>
            <person name="Davidson R.M."/>
            <person name="Lin H."/>
            <person name="Quesada-Ocampo L."/>
            <person name="Vaillancourt B."/>
            <person name="Sakai H."/>
            <person name="Lee S.S."/>
            <person name="Kim J."/>
            <person name="Numa H."/>
            <person name="Itoh T."/>
            <person name="Buell C.R."/>
            <person name="Matsumoto T."/>
        </authorList>
    </citation>
    <scope>NUCLEOTIDE SEQUENCE [LARGE SCALE GENOMIC DNA]</scope>
    <source>
        <strain evidence="2">cv. Nipponbare</strain>
    </source>
</reference>
<proteinExistence type="predicted"/>
<name>A0A0P0VQ74_ORYSJ</name>
<gene>
    <name evidence="1" type="ordered locus">Os02g0780536</name>
    <name evidence="1" type="ORF">OSNPB_020780536</name>
</gene>
<keyword evidence="2" id="KW-1185">Reference proteome</keyword>
<dbReference type="PaxDb" id="39947-A0A0P0VQ74"/>
<dbReference type="Proteomes" id="UP000059680">
    <property type="component" value="Chromosome 2"/>
</dbReference>
<feature type="non-terminal residue" evidence="1">
    <location>
        <position position="1"/>
    </location>
</feature>
<dbReference type="Gramene" id="Os02t0780536-01">
    <property type="protein sequence ID" value="Os02t0780536-01"/>
    <property type="gene ID" value="Os02g0780536"/>
</dbReference>
<sequence>WANNVFFDSFCRAVFFDSPSNIHLSSQSPQGIYRRDSGPAAYRNQSDIARRSLIQTQPLEKFAEVTQACPWVIHHPAKSQESVSVNWRRKTFTSKKEERPKKSQICYDLERIVCNSGSHNNN</sequence>
<reference evidence="2" key="1">
    <citation type="journal article" date="2005" name="Nature">
        <title>The map-based sequence of the rice genome.</title>
        <authorList>
            <consortium name="International rice genome sequencing project (IRGSP)"/>
            <person name="Matsumoto T."/>
            <person name="Wu J."/>
            <person name="Kanamori H."/>
            <person name="Katayose Y."/>
            <person name="Fujisawa M."/>
            <person name="Namiki N."/>
            <person name="Mizuno H."/>
            <person name="Yamamoto K."/>
            <person name="Antonio B.A."/>
            <person name="Baba T."/>
            <person name="Sakata K."/>
            <person name="Nagamura Y."/>
            <person name="Aoki H."/>
            <person name="Arikawa K."/>
            <person name="Arita K."/>
            <person name="Bito T."/>
            <person name="Chiden Y."/>
            <person name="Fujitsuka N."/>
            <person name="Fukunaka R."/>
            <person name="Hamada M."/>
            <person name="Harada C."/>
            <person name="Hayashi A."/>
            <person name="Hijishita S."/>
            <person name="Honda M."/>
            <person name="Hosokawa S."/>
            <person name="Ichikawa Y."/>
            <person name="Idonuma A."/>
            <person name="Iijima M."/>
            <person name="Ikeda M."/>
            <person name="Ikeno M."/>
            <person name="Ito K."/>
            <person name="Ito S."/>
            <person name="Ito T."/>
            <person name="Ito Y."/>
            <person name="Ito Y."/>
            <person name="Iwabuchi A."/>
            <person name="Kamiya K."/>
            <person name="Karasawa W."/>
            <person name="Kurita K."/>
            <person name="Katagiri S."/>
            <person name="Kikuta A."/>
            <person name="Kobayashi H."/>
            <person name="Kobayashi N."/>
            <person name="Machita K."/>
            <person name="Maehara T."/>
            <person name="Masukawa M."/>
            <person name="Mizubayashi T."/>
            <person name="Mukai Y."/>
            <person name="Nagasaki H."/>
            <person name="Nagata Y."/>
            <person name="Naito S."/>
            <person name="Nakashima M."/>
            <person name="Nakama Y."/>
            <person name="Nakamichi Y."/>
            <person name="Nakamura M."/>
            <person name="Meguro A."/>
            <person name="Negishi M."/>
            <person name="Ohta I."/>
            <person name="Ohta T."/>
            <person name="Okamoto M."/>
            <person name="Ono N."/>
            <person name="Saji S."/>
            <person name="Sakaguchi M."/>
            <person name="Sakai K."/>
            <person name="Shibata M."/>
            <person name="Shimokawa T."/>
            <person name="Song J."/>
            <person name="Takazaki Y."/>
            <person name="Terasawa K."/>
            <person name="Tsugane M."/>
            <person name="Tsuji K."/>
            <person name="Ueda S."/>
            <person name="Waki K."/>
            <person name="Yamagata H."/>
            <person name="Yamamoto M."/>
            <person name="Yamamoto S."/>
            <person name="Yamane H."/>
            <person name="Yoshiki S."/>
            <person name="Yoshihara R."/>
            <person name="Yukawa K."/>
            <person name="Zhong H."/>
            <person name="Yano M."/>
            <person name="Yuan Q."/>
            <person name="Ouyang S."/>
            <person name="Liu J."/>
            <person name="Jones K.M."/>
            <person name="Gansberger K."/>
            <person name="Moffat K."/>
            <person name="Hill J."/>
            <person name="Bera J."/>
            <person name="Fadrosh D."/>
            <person name="Jin S."/>
            <person name="Johri S."/>
            <person name="Kim M."/>
            <person name="Overton L."/>
            <person name="Reardon M."/>
            <person name="Tsitrin T."/>
            <person name="Vuong H."/>
            <person name="Weaver B."/>
            <person name="Ciecko A."/>
            <person name="Tallon L."/>
            <person name="Jackson J."/>
            <person name="Pai G."/>
            <person name="Aken S.V."/>
            <person name="Utterback T."/>
            <person name="Reidmuller S."/>
            <person name="Feldblyum T."/>
            <person name="Hsiao J."/>
            <person name="Zismann V."/>
            <person name="Iobst S."/>
            <person name="de Vazeille A.R."/>
            <person name="Buell C.R."/>
            <person name="Ying K."/>
            <person name="Li Y."/>
            <person name="Lu T."/>
            <person name="Huang Y."/>
            <person name="Zhao Q."/>
            <person name="Feng Q."/>
            <person name="Zhang L."/>
            <person name="Zhu J."/>
            <person name="Weng Q."/>
            <person name="Mu J."/>
            <person name="Lu Y."/>
            <person name="Fan D."/>
            <person name="Liu Y."/>
            <person name="Guan J."/>
            <person name="Zhang Y."/>
            <person name="Yu S."/>
            <person name="Liu X."/>
            <person name="Zhang Y."/>
            <person name="Hong G."/>
            <person name="Han B."/>
            <person name="Choisne N."/>
            <person name="Demange N."/>
            <person name="Orjeda G."/>
            <person name="Samain S."/>
            <person name="Cattolico L."/>
            <person name="Pelletier E."/>
            <person name="Couloux A."/>
            <person name="Segurens B."/>
            <person name="Wincker P."/>
            <person name="D'Hont A."/>
            <person name="Scarpelli C."/>
            <person name="Weissenbach J."/>
            <person name="Salanoubat M."/>
            <person name="Quetier F."/>
            <person name="Yu Y."/>
            <person name="Kim H.R."/>
            <person name="Rambo T."/>
            <person name="Currie J."/>
            <person name="Collura K."/>
            <person name="Luo M."/>
            <person name="Yang T."/>
            <person name="Ammiraju J.S.S."/>
            <person name="Engler F."/>
            <person name="Soderlund C."/>
            <person name="Wing R.A."/>
            <person name="Palmer L.E."/>
            <person name="de la Bastide M."/>
            <person name="Spiegel L."/>
            <person name="Nascimento L."/>
            <person name="Zutavern T."/>
            <person name="O'Shaughnessy A."/>
            <person name="Dike S."/>
            <person name="Dedhia N."/>
            <person name="Preston R."/>
            <person name="Balija V."/>
            <person name="McCombie W.R."/>
            <person name="Chow T."/>
            <person name="Chen H."/>
            <person name="Chung M."/>
            <person name="Chen C."/>
            <person name="Shaw J."/>
            <person name="Wu H."/>
            <person name="Hsiao K."/>
            <person name="Chao Y."/>
            <person name="Chu M."/>
            <person name="Cheng C."/>
            <person name="Hour A."/>
            <person name="Lee P."/>
            <person name="Lin S."/>
            <person name="Lin Y."/>
            <person name="Liou J."/>
            <person name="Liu S."/>
            <person name="Hsing Y."/>
            <person name="Raghuvanshi S."/>
            <person name="Mohanty A."/>
            <person name="Bharti A.K."/>
            <person name="Gaur A."/>
            <person name="Gupta V."/>
            <person name="Kumar D."/>
            <person name="Ravi V."/>
            <person name="Vij S."/>
            <person name="Kapur A."/>
            <person name="Khurana P."/>
            <person name="Khurana P."/>
            <person name="Khurana J.P."/>
            <person name="Tyagi A.K."/>
            <person name="Gaikwad K."/>
            <person name="Singh A."/>
            <person name="Dalal V."/>
            <person name="Srivastava S."/>
            <person name="Dixit A."/>
            <person name="Pal A.K."/>
            <person name="Ghazi I.A."/>
            <person name="Yadav M."/>
            <person name="Pandit A."/>
            <person name="Bhargava A."/>
            <person name="Sureshbabu K."/>
            <person name="Batra K."/>
            <person name="Sharma T.R."/>
            <person name="Mohapatra T."/>
            <person name="Singh N.K."/>
            <person name="Messing J."/>
            <person name="Nelson A.B."/>
            <person name="Fuks G."/>
            <person name="Kavchok S."/>
            <person name="Keizer G."/>
            <person name="Linton E."/>
            <person name="Llaca V."/>
            <person name="Song R."/>
            <person name="Tanyolac B."/>
            <person name="Young S."/>
            <person name="Ho-Il K."/>
            <person name="Hahn J.H."/>
            <person name="Sangsakoo G."/>
            <person name="Vanavichit A."/>
            <person name="de Mattos Luiz.A.T."/>
            <person name="Zimmer P.D."/>
            <person name="Malone G."/>
            <person name="Dellagostin O."/>
            <person name="de Oliveira A.C."/>
            <person name="Bevan M."/>
            <person name="Bancroft I."/>
            <person name="Minx P."/>
            <person name="Cordum H."/>
            <person name="Wilson R."/>
            <person name="Cheng Z."/>
            <person name="Jin W."/>
            <person name="Jiang J."/>
            <person name="Leong S.A."/>
            <person name="Iwama H."/>
            <person name="Gojobori T."/>
            <person name="Itoh T."/>
            <person name="Niimura Y."/>
            <person name="Fujii Y."/>
            <person name="Habara T."/>
            <person name="Sakai H."/>
            <person name="Sato Y."/>
            <person name="Wilson G."/>
            <person name="Kumar K."/>
            <person name="McCouch S."/>
            <person name="Juretic N."/>
            <person name="Hoen D."/>
            <person name="Wright S."/>
            <person name="Bruskiewich R."/>
            <person name="Bureau T."/>
            <person name="Miyao A."/>
            <person name="Hirochika H."/>
            <person name="Nishikawa T."/>
            <person name="Kadowaki K."/>
            <person name="Sugiura M."/>
            <person name="Burr B."/>
            <person name="Sasaki T."/>
        </authorList>
    </citation>
    <scope>NUCLEOTIDE SEQUENCE [LARGE SCALE GENOMIC DNA]</scope>
    <source>
        <strain evidence="2">cv. Nipponbare</strain>
    </source>
</reference>
<protein>
    <submittedName>
        <fullName evidence="1">Os02g0780536 protein</fullName>
    </submittedName>
</protein>
<accession>A0A0P0VQ74</accession>